<feature type="transmembrane region" description="Helical" evidence="1">
    <location>
        <begin position="21"/>
        <end position="44"/>
    </location>
</feature>
<evidence type="ECO:0000313" key="3">
    <source>
        <dbReference type="Proteomes" id="UP000502498"/>
    </source>
</evidence>
<gene>
    <name evidence="2" type="ORF">HQM25_13510</name>
</gene>
<name>A0A7D4PW46_9MICO</name>
<evidence type="ECO:0000313" key="2">
    <source>
        <dbReference type="EMBL" id="QKJ20274.1"/>
    </source>
</evidence>
<dbReference type="AlphaFoldDB" id="A0A7D4PW46"/>
<accession>A0A7D4PW46</accession>
<keyword evidence="1" id="KW-1133">Transmembrane helix</keyword>
<evidence type="ECO:0000256" key="1">
    <source>
        <dbReference type="SAM" id="Phobius"/>
    </source>
</evidence>
<keyword evidence="1" id="KW-0472">Membrane</keyword>
<sequence length="45" mass="5023">MGRRSRRRRVHQRWWEKDVGGMPVGVALILVATIIAIVGGAALLR</sequence>
<reference evidence="2 3" key="1">
    <citation type="submission" date="2020-05" db="EMBL/GenBank/DDBJ databases">
        <title>Strain PA2F3 complete genome.</title>
        <authorList>
            <person name="Kim Y.-S."/>
            <person name="Kim S.-J."/>
            <person name="Jung H.-k."/>
            <person name="Kim S.-E."/>
            <person name="Kim K.-H."/>
        </authorList>
    </citation>
    <scope>NUCLEOTIDE SEQUENCE [LARGE SCALE GENOMIC DNA]</scope>
    <source>
        <strain evidence="2 3">PA2F3</strain>
    </source>
</reference>
<proteinExistence type="predicted"/>
<organism evidence="2 3">
    <name type="scientific">Microbacterium hominis</name>
    <dbReference type="NCBI Taxonomy" id="162426"/>
    <lineage>
        <taxon>Bacteria</taxon>
        <taxon>Bacillati</taxon>
        <taxon>Actinomycetota</taxon>
        <taxon>Actinomycetes</taxon>
        <taxon>Micrococcales</taxon>
        <taxon>Microbacteriaceae</taxon>
        <taxon>Microbacterium</taxon>
    </lineage>
</organism>
<dbReference type="EMBL" id="CP054038">
    <property type="protein sequence ID" value="QKJ20274.1"/>
    <property type="molecule type" value="Genomic_DNA"/>
</dbReference>
<keyword evidence="1" id="KW-0812">Transmembrane</keyword>
<dbReference type="Proteomes" id="UP000502498">
    <property type="component" value="Chromosome"/>
</dbReference>
<protein>
    <submittedName>
        <fullName evidence="2">Uncharacterized protein</fullName>
    </submittedName>
</protein>
<dbReference type="RefSeq" id="WP_172990709.1">
    <property type="nucleotide sequence ID" value="NZ_CP054038.1"/>
</dbReference>